<evidence type="ECO:0000256" key="6">
    <source>
        <dbReference type="ARBA" id="ARBA00004661"/>
    </source>
</evidence>
<reference evidence="22 23" key="1">
    <citation type="submission" date="2019-03" db="EMBL/GenBank/DDBJ databases">
        <title>Genomic Encyclopedia of Type Strains, Phase IV (KMG-IV): sequencing the most valuable type-strain genomes for metagenomic binning, comparative biology and taxonomic classification.</title>
        <authorList>
            <person name="Goeker M."/>
        </authorList>
    </citation>
    <scope>NUCLEOTIDE SEQUENCE [LARGE SCALE GENOMIC DNA]</scope>
    <source>
        <strain evidence="22 23">DSM 28867</strain>
    </source>
</reference>
<keyword evidence="10" id="KW-0963">Cytoplasm</keyword>
<evidence type="ECO:0000256" key="3">
    <source>
        <dbReference type="ARBA" id="ARBA00001941"/>
    </source>
</evidence>
<evidence type="ECO:0000256" key="14">
    <source>
        <dbReference type="ARBA" id="ARBA00022833"/>
    </source>
</evidence>
<evidence type="ECO:0000256" key="9">
    <source>
        <dbReference type="ARBA" id="ARBA00017684"/>
    </source>
</evidence>
<dbReference type="GO" id="GO:0005737">
    <property type="term" value="C:cytoplasm"/>
    <property type="evidence" value="ECO:0007669"/>
    <property type="project" value="UniProtKB-SubCell"/>
</dbReference>
<evidence type="ECO:0000256" key="2">
    <source>
        <dbReference type="ARBA" id="ARBA00001911"/>
    </source>
</evidence>
<evidence type="ECO:0000256" key="7">
    <source>
        <dbReference type="ARBA" id="ARBA00005412"/>
    </source>
</evidence>
<dbReference type="GO" id="GO:0000166">
    <property type="term" value="F:nucleotide binding"/>
    <property type="evidence" value="ECO:0007669"/>
    <property type="project" value="UniProtKB-KW"/>
</dbReference>
<evidence type="ECO:0000259" key="21">
    <source>
        <dbReference type="Pfam" id="PF24621"/>
    </source>
</evidence>
<dbReference type="Pfam" id="PF01761">
    <property type="entry name" value="DHQ_synthase"/>
    <property type="match status" value="1"/>
</dbReference>
<comment type="catalytic activity">
    <reaction evidence="1">
        <text>7-phospho-2-dehydro-3-deoxy-D-arabino-heptonate = 3-dehydroquinate + phosphate</text>
        <dbReference type="Rhea" id="RHEA:21968"/>
        <dbReference type="ChEBI" id="CHEBI:32364"/>
        <dbReference type="ChEBI" id="CHEBI:43474"/>
        <dbReference type="ChEBI" id="CHEBI:58394"/>
        <dbReference type="EC" id="4.2.3.4"/>
    </reaction>
</comment>
<keyword evidence="12" id="KW-0479">Metal-binding</keyword>
<dbReference type="Gene3D" id="3.40.50.1970">
    <property type="match status" value="1"/>
</dbReference>
<dbReference type="PANTHER" id="PTHR43622">
    <property type="entry name" value="3-DEHYDROQUINATE SYNTHASE"/>
    <property type="match status" value="1"/>
</dbReference>
<evidence type="ECO:0000256" key="1">
    <source>
        <dbReference type="ARBA" id="ARBA00001393"/>
    </source>
</evidence>
<dbReference type="Pfam" id="PF24621">
    <property type="entry name" value="DHQS_C"/>
    <property type="match status" value="1"/>
</dbReference>
<evidence type="ECO:0000256" key="11">
    <source>
        <dbReference type="ARBA" id="ARBA00022605"/>
    </source>
</evidence>
<dbReference type="GO" id="GO:0009423">
    <property type="term" value="P:chorismate biosynthetic process"/>
    <property type="evidence" value="ECO:0007669"/>
    <property type="project" value="UniProtKB-UniRule"/>
</dbReference>
<evidence type="ECO:0000256" key="10">
    <source>
        <dbReference type="ARBA" id="ARBA00022490"/>
    </source>
</evidence>
<evidence type="ECO:0000256" key="17">
    <source>
        <dbReference type="ARBA" id="ARBA00023239"/>
    </source>
</evidence>
<evidence type="ECO:0000313" key="22">
    <source>
        <dbReference type="EMBL" id="TDW14705.1"/>
    </source>
</evidence>
<organism evidence="22 23">
    <name type="scientific">Breznakia blatticola</name>
    <dbReference type="NCBI Taxonomy" id="1754012"/>
    <lineage>
        <taxon>Bacteria</taxon>
        <taxon>Bacillati</taxon>
        <taxon>Bacillota</taxon>
        <taxon>Erysipelotrichia</taxon>
        <taxon>Erysipelotrichales</taxon>
        <taxon>Erysipelotrichaceae</taxon>
        <taxon>Breznakia</taxon>
    </lineage>
</organism>
<dbReference type="PANTHER" id="PTHR43622:SF7">
    <property type="entry name" value="3-DEHYDROQUINATE SYNTHASE, CHLOROPLASTIC"/>
    <property type="match status" value="1"/>
</dbReference>
<dbReference type="GO" id="GO:0003856">
    <property type="term" value="F:3-dehydroquinate synthase activity"/>
    <property type="evidence" value="ECO:0007669"/>
    <property type="project" value="UniProtKB-UniRule"/>
</dbReference>
<evidence type="ECO:0000256" key="13">
    <source>
        <dbReference type="ARBA" id="ARBA00022741"/>
    </source>
</evidence>
<dbReference type="InterPro" id="IPR016037">
    <property type="entry name" value="DHQ_synth_AroB"/>
</dbReference>
<comment type="caution">
    <text evidence="22">The sequence shown here is derived from an EMBL/GenBank/DDBJ whole genome shotgun (WGS) entry which is preliminary data.</text>
</comment>
<dbReference type="CDD" id="cd08195">
    <property type="entry name" value="DHQS"/>
    <property type="match status" value="1"/>
</dbReference>
<dbReference type="EMBL" id="SODD01000034">
    <property type="protein sequence ID" value="TDW14705.1"/>
    <property type="molecule type" value="Genomic_DNA"/>
</dbReference>
<dbReference type="InterPro" id="IPR030960">
    <property type="entry name" value="DHQS/DOIS_N"/>
</dbReference>
<dbReference type="EC" id="4.2.3.4" evidence="8 19"/>
<evidence type="ECO:0000256" key="4">
    <source>
        <dbReference type="ARBA" id="ARBA00001947"/>
    </source>
</evidence>
<comment type="cofactor">
    <cofactor evidence="3">
        <name>Co(2+)</name>
        <dbReference type="ChEBI" id="CHEBI:48828"/>
    </cofactor>
</comment>
<keyword evidence="18" id="KW-0170">Cobalt</keyword>
<dbReference type="Proteomes" id="UP000294743">
    <property type="component" value="Unassembled WGS sequence"/>
</dbReference>
<evidence type="ECO:0000256" key="19">
    <source>
        <dbReference type="NCBIfam" id="TIGR01357"/>
    </source>
</evidence>
<evidence type="ECO:0000256" key="12">
    <source>
        <dbReference type="ARBA" id="ARBA00022723"/>
    </source>
</evidence>
<dbReference type="InterPro" id="IPR030963">
    <property type="entry name" value="DHQ_synth_fam"/>
</dbReference>
<dbReference type="InterPro" id="IPR056179">
    <property type="entry name" value="DHQS_C"/>
</dbReference>
<dbReference type="Gene3D" id="1.20.1090.10">
    <property type="entry name" value="Dehydroquinate synthase-like - alpha domain"/>
    <property type="match status" value="1"/>
</dbReference>
<evidence type="ECO:0000256" key="8">
    <source>
        <dbReference type="ARBA" id="ARBA00013031"/>
    </source>
</evidence>
<gene>
    <name evidence="22" type="ORF">EDD63_13415</name>
</gene>
<comment type="pathway">
    <text evidence="6">Metabolic intermediate biosynthesis; chorismate biosynthesis; chorismate from D-erythrose 4-phosphate and phosphoenolpyruvate: step 2/7.</text>
</comment>
<evidence type="ECO:0000313" key="23">
    <source>
        <dbReference type="Proteomes" id="UP000294743"/>
    </source>
</evidence>
<keyword evidence="23" id="KW-1185">Reference proteome</keyword>
<dbReference type="GO" id="GO:0046872">
    <property type="term" value="F:metal ion binding"/>
    <property type="evidence" value="ECO:0007669"/>
    <property type="project" value="UniProtKB-KW"/>
</dbReference>
<keyword evidence="14" id="KW-0862">Zinc</keyword>
<keyword evidence="11" id="KW-0028">Amino-acid biosynthesis</keyword>
<sequence>MFGTQLGTAIDVGAFFIKGEFFMEIQINLDHKSYPIFLGENTIDKLQDFVSDTKKYFILTDTNIPEYLVSKVQSYCKQSTIYKVVPGEGSKSFATYKEVCEACLAYGMQRSDVLIALGGGVIGDLGGFVASSYMRGISFMSIPTTTLSQIDSSIGGKVAINLDHVKNIIGAFYHPDAVFIDFTTLDSLPKRHIQSGLVEALKAGLIHDASLYEIFKQDNYMDQLETIVYKALLVKKAVVEQDEKESGLRKTLNFGHTIGHGIEAYYDLKTYYHGECVALGMLYFLDDPTLQQQVKTILQNMHIPVDVDYDIQEVMQIIAKDKKAKQTHIDVIRVDVPGHSYIQALELSEIQQLIERSHHEK</sequence>
<dbReference type="NCBIfam" id="TIGR01357">
    <property type="entry name" value="aroB"/>
    <property type="match status" value="1"/>
</dbReference>
<dbReference type="AlphaFoldDB" id="A0A4R7ZCI5"/>
<evidence type="ECO:0000256" key="15">
    <source>
        <dbReference type="ARBA" id="ARBA00023027"/>
    </source>
</evidence>
<keyword evidence="16" id="KW-0057">Aromatic amino acid biosynthesis</keyword>
<accession>A0A4R7ZCI5</accession>
<dbReference type="GO" id="GO:0008652">
    <property type="term" value="P:amino acid biosynthetic process"/>
    <property type="evidence" value="ECO:0007669"/>
    <property type="project" value="UniProtKB-KW"/>
</dbReference>
<keyword evidence="13" id="KW-0547">Nucleotide-binding</keyword>
<dbReference type="GO" id="GO:0009073">
    <property type="term" value="P:aromatic amino acid family biosynthetic process"/>
    <property type="evidence" value="ECO:0007669"/>
    <property type="project" value="UniProtKB-KW"/>
</dbReference>
<comment type="similarity">
    <text evidence="7">Belongs to the sugar phosphate cyclases superfamily. Dehydroquinate synthase family.</text>
</comment>
<feature type="domain" description="3-dehydroquinate synthase C-terminal" evidence="21">
    <location>
        <begin position="196"/>
        <end position="324"/>
    </location>
</feature>
<evidence type="ECO:0000256" key="5">
    <source>
        <dbReference type="ARBA" id="ARBA00004496"/>
    </source>
</evidence>
<comment type="cofactor">
    <cofactor evidence="2">
        <name>NAD(+)</name>
        <dbReference type="ChEBI" id="CHEBI:57540"/>
    </cofactor>
</comment>
<proteinExistence type="inferred from homology"/>
<name>A0A4R7ZCI5_9FIRM</name>
<comment type="cofactor">
    <cofactor evidence="4">
        <name>Zn(2+)</name>
        <dbReference type="ChEBI" id="CHEBI:29105"/>
    </cofactor>
</comment>
<protein>
    <recommendedName>
        <fullName evidence="9 19">3-dehydroquinate synthase</fullName>
        <ecNumber evidence="8 19">4.2.3.4</ecNumber>
    </recommendedName>
</protein>
<dbReference type="SUPFAM" id="SSF56796">
    <property type="entry name" value="Dehydroquinate synthase-like"/>
    <property type="match status" value="1"/>
</dbReference>
<feature type="domain" description="3-dehydroquinate synthase N-terminal" evidence="20">
    <location>
        <begin position="83"/>
        <end position="194"/>
    </location>
</feature>
<evidence type="ECO:0000256" key="18">
    <source>
        <dbReference type="ARBA" id="ARBA00023285"/>
    </source>
</evidence>
<dbReference type="InterPro" id="IPR050071">
    <property type="entry name" value="Dehydroquinate_synthase"/>
</dbReference>
<dbReference type="FunFam" id="3.40.50.1970:FF:000007">
    <property type="entry name" value="Pentafunctional AROM polypeptide"/>
    <property type="match status" value="1"/>
</dbReference>
<dbReference type="PIRSF" id="PIRSF001455">
    <property type="entry name" value="DHQ_synth"/>
    <property type="match status" value="1"/>
</dbReference>
<comment type="subcellular location">
    <subcellularLocation>
        <location evidence="5">Cytoplasm</location>
    </subcellularLocation>
</comment>
<keyword evidence="15" id="KW-0520">NAD</keyword>
<evidence type="ECO:0000259" key="20">
    <source>
        <dbReference type="Pfam" id="PF01761"/>
    </source>
</evidence>
<keyword evidence="17" id="KW-0456">Lyase</keyword>
<evidence type="ECO:0000256" key="16">
    <source>
        <dbReference type="ARBA" id="ARBA00023141"/>
    </source>
</evidence>